<dbReference type="Proteomes" id="UP000250321">
    <property type="component" value="Unassembled WGS sequence"/>
</dbReference>
<name>A0A314Y4C1_PRUYE</name>
<reference evidence="1 2" key="1">
    <citation type="submission" date="2018-02" db="EMBL/GenBank/DDBJ databases">
        <title>Draft genome of wild Prunus yedoensis var. nudiflora.</title>
        <authorList>
            <person name="Baek S."/>
            <person name="Kim J.-H."/>
            <person name="Choi K."/>
            <person name="Kim G.-B."/>
            <person name="Cho A."/>
            <person name="Jang H."/>
            <person name="Shin C.-H."/>
            <person name="Yu H.-J."/>
            <person name="Mun J.-H."/>
        </authorList>
    </citation>
    <scope>NUCLEOTIDE SEQUENCE [LARGE SCALE GENOMIC DNA]</scope>
    <source>
        <strain evidence="2">cv. Jeju island</strain>
        <tissue evidence="1">Leaf</tissue>
    </source>
</reference>
<organism evidence="1 2">
    <name type="scientific">Prunus yedoensis var. nudiflora</name>
    <dbReference type="NCBI Taxonomy" id="2094558"/>
    <lineage>
        <taxon>Eukaryota</taxon>
        <taxon>Viridiplantae</taxon>
        <taxon>Streptophyta</taxon>
        <taxon>Embryophyta</taxon>
        <taxon>Tracheophyta</taxon>
        <taxon>Spermatophyta</taxon>
        <taxon>Magnoliopsida</taxon>
        <taxon>eudicotyledons</taxon>
        <taxon>Gunneridae</taxon>
        <taxon>Pentapetalae</taxon>
        <taxon>rosids</taxon>
        <taxon>fabids</taxon>
        <taxon>Rosales</taxon>
        <taxon>Rosaceae</taxon>
        <taxon>Amygdaloideae</taxon>
        <taxon>Amygdaleae</taxon>
        <taxon>Prunus</taxon>
    </lineage>
</organism>
<dbReference type="AlphaFoldDB" id="A0A314Y4C1"/>
<keyword evidence="2" id="KW-1185">Reference proteome</keyword>
<dbReference type="OrthoDB" id="1166685at2759"/>
<accession>A0A314Y4C1</accession>
<dbReference type="EMBL" id="PJQY01001598">
    <property type="protein sequence ID" value="PQQ01113.1"/>
    <property type="molecule type" value="Genomic_DNA"/>
</dbReference>
<sequence>MGNELEKSAEKFKAWYKATFLPTRSTTKPLLSSISSTSSKGQHTTNASNHELFDQAVQEDDCHGLVIAGCDLELLVLGDKHRELKVSNDNADRSRHGRLVWSLPNWHGSDRCSHCPIGRRNLQGHLAHDGQDGSWESKNMLNCSSFYNVFCVEDDAENGSYALLGEVEHSAFLLYWLCKFSFCSQANKVTLDFAHLVDYLARARPLHSRSYLLNLS</sequence>
<proteinExistence type="predicted"/>
<gene>
    <name evidence="1" type="ORF">Pyn_06592</name>
</gene>
<evidence type="ECO:0000313" key="2">
    <source>
        <dbReference type="Proteomes" id="UP000250321"/>
    </source>
</evidence>
<comment type="caution">
    <text evidence="1">The sequence shown here is derived from an EMBL/GenBank/DDBJ whole genome shotgun (WGS) entry which is preliminary data.</text>
</comment>
<protein>
    <submittedName>
        <fullName evidence="1">Uncharacterized protein</fullName>
    </submittedName>
</protein>
<evidence type="ECO:0000313" key="1">
    <source>
        <dbReference type="EMBL" id="PQQ01113.1"/>
    </source>
</evidence>